<organism evidence="22 23">
    <name type="scientific">Acacia crassicarpa</name>
    <name type="common">northern wattle</name>
    <dbReference type="NCBI Taxonomy" id="499986"/>
    <lineage>
        <taxon>Eukaryota</taxon>
        <taxon>Viridiplantae</taxon>
        <taxon>Streptophyta</taxon>
        <taxon>Embryophyta</taxon>
        <taxon>Tracheophyta</taxon>
        <taxon>Spermatophyta</taxon>
        <taxon>Magnoliopsida</taxon>
        <taxon>eudicotyledons</taxon>
        <taxon>Gunneridae</taxon>
        <taxon>Pentapetalae</taxon>
        <taxon>rosids</taxon>
        <taxon>fabids</taxon>
        <taxon>Fabales</taxon>
        <taxon>Fabaceae</taxon>
        <taxon>Caesalpinioideae</taxon>
        <taxon>mimosoid clade</taxon>
        <taxon>Acacieae</taxon>
        <taxon>Acacia</taxon>
    </lineage>
</organism>
<dbReference type="SMART" id="SM00220">
    <property type="entry name" value="S_TKc"/>
    <property type="match status" value="1"/>
</dbReference>
<evidence type="ECO:0000313" key="22">
    <source>
        <dbReference type="EMBL" id="KAK4285840.1"/>
    </source>
</evidence>
<evidence type="ECO:0000256" key="7">
    <source>
        <dbReference type="ARBA" id="ARBA00022692"/>
    </source>
</evidence>
<evidence type="ECO:0000256" key="19">
    <source>
        <dbReference type="SAM" id="Phobius"/>
    </source>
</evidence>
<gene>
    <name evidence="22" type="ORF">QN277_002481</name>
</gene>
<dbReference type="Pfam" id="PF00560">
    <property type="entry name" value="LRR_1"/>
    <property type="match status" value="3"/>
</dbReference>
<dbReference type="GO" id="GO:0016020">
    <property type="term" value="C:membrane"/>
    <property type="evidence" value="ECO:0007669"/>
    <property type="project" value="UniProtKB-SubCell"/>
</dbReference>
<comment type="caution">
    <text evidence="22">The sequence shown here is derived from an EMBL/GenBank/DDBJ whole genome shotgun (WGS) entry which is preliminary data.</text>
</comment>
<evidence type="ECO:0000256" key="5">
    <source>
        <dbReference type="ARBA" id="ARBA00022614"/>
    </source>
</evidence>
<accession>A0AAE1N9E8</accession>
<evidence type="ECO:0000256" key="4">
    <source>
        <dbReference type="ARBA" id="ARBA00022553"/>
    </source>
</evidence>
<dbReference type="GO" id="GO:0005524">
    <property type="term" value="F:ATP binding"/>
    <property type="evidence" value="ECO:0007669"/>
    <property type="project" value="UniProtKB-KW"/>
</dbReference>
<evidence type="ECO:0000256" key="8">
    <source>
        <dbReference type="ARBA" id="ARBA00022729"/>
    </source>
</evidence>
<dbReference type="FunFam" id="1.10.510.10:FF:000044">
    <property type="entry name" value="Putative LRR receptor-like serine/threonine-protein kinase"/>
    <property type="match status" value="1"/>
</dbReference>
<dbReference type="Gene3D" id="3.80.10.10">
    <property type="entry name" value="Ribonuclease Inhibitor"/>
    <property type="match status" value="3"/>
</dbReference>
<keyword evidence="3" id="KW-0723">Serine/threonine-protein kinase</keyword>
<feature type="chain" id="PRO_5041912161" description="non-specific serine/threonine protein kinase" evidence="20">
    <location>
        <begin position="21"/>
        <end position="986"/>
    </location>
</feature>
<proteinExistence type="predicted"/>
<dbReference type="GO" id="GO:0004674">
    <property type="term" value="F:protein serine/threonine kinase activity"/>
    <property type="evidence" value="ECO:0007669"/>
    <property type="project" value="UniProtKB-KW"/>
</dbReference>
<dbReference type="CDD" id="cd14066">
    <property type="entry name" value="STKc_IRAK"/>
    <property type="match status" value="1"/>
</dbReference>
<dbReference type="Pfam" id="PF11721">
    <property type="entry name" value="Malectin"/>
    <property type="match status" value="1"/>
</dbReference>
<evidence type="ECO:0000256" key="11">
    <source>
        <dbReference type="ARBA" id="ARBA00022777"/>
    </source>
</evidence>
<keyword evidence="9" id="KW-0677">Repeat</keyword>
<dbReference type="FunFam" id="2.60.120.430:FF:000004">
    <property type="entry name" value="Putative leucine-rich repeat receptor-like serine/threonine-protein kinase"/>
    <property type="match status" value="1"/>
</dbReference>
<dbReference type="FunFam" id="3.30.200.20:FF:000217">
    <property type="entry name" value="probable LRR receptor-like serine/threonine-protein kinase At1g53430"/>
    <property type="match status" value="1"/>
</dbReference>
<evidence type="ECO:0000256" key="1">
    <source>
        <dbReference type="ARBA" id="ARBA00004479"/>
    </source>
</evidence>
<dbReference type="EC" id="2.7.11.1" evidence="2"/>
<name>A0AAE1N9E8_9FABA</name>
<keyword evidence="14 19" id="KW-0472">Membrane</keyword>
<dbReference type="SUPFAM" id="SSF56112">
    <property type="entry name" value="Protein kinase-like (PK-like)"/>
    <property type="match status" value="1"/>
</dbReference>
<comment type="subcellular location">
    <subcellularLocation>
        <location evidence="1">Membrane</location>
        <topology evidence="1">Single-pass type I membrane protein</topology>
    </subcellularLocation>
</comment>
<dbReference type="InterPro" id="IPR001611">
    <property type="entry name" value="Leu-rich_rpt"/>
</dbReference>
<evidence type="ECO:0000256" key="12">
    <source>
        <dbReference type="ARBA" id="ARBA00022840"/>
    </source>
</evidence>
<evidence type="ECO:0000256" key="13">
    <source>
        <dbReference type="ARBA" id="ARBA00022989"/>
    </source>
</evidence>
<evidence type="ECO:0000256" key="17">
    <source>
        <dbReference type="ARBA" id="ARBA00047899"/>
    </source>
</evidence>
<dbReference type="PROSITE" id="PS00108">
    <property type="entry name" value="PROTEIN_KINASE_ST"/>
    <property type="match status" value="1"/>
</dbReference>
<keyword evidence="16" id="KW-0325">Glycoprotein</keyword>
<keyword evidence="4" id="KW-0597">Phosphoprotein</keyword>
<dbReference type="Pfam" id="PF00069">
    <property type="entry name" value="Pkinase"/>
    <property type="match status" value="1"/>
</dbReference>
<evidence type="ECO:0000256" key="15">
    <source>
        <dbReference type="ARBA" id="ARBA00023170"/>
    </source>
</evidence>
<keyword evidence="5" id="KW-0433">Leucine-rich repeat</keyword>
<dbReference type="InterPro" id="IPR021720">
    <property type="entry name" value="Malectin_dom"/>
</dbReference>
<feature type="signal peptide" evidence="20">
    <location>
        <begin position="1"/>
        <end position="20"/>
    </location>
</feature>
<keyword evidence="23" id="KW-1185">Reference proteome</keyword>
<evidence type="ECO:0000313" key="23">
    <source>
        <dbReference type="Proteomes" id="UP001293593"/>
    </source>
</evidence>
<feature type="domain" description="Protein kinase" evidence="21">
    <location>
        <begin position="652"/>
        <end position="931"/>
    </location>
</feature>
<dbReference type="InterPro" id="IPR032675">
    <property type="entry name" value="LRR_dom_sf"/>
</dbReference>
<dbReference type="InterPro" id="IPR000719">
    <property type="entry name" value="Prot_kinase_dom"/>
</dbReference>
<reference evidence="22" key="1">
    <citation type="submission" date="2023-10" db="EMBL/GenBank/DDBJ databases">
        <title>Chromosome-level genome of the transformable northern wattle, Acacia crassicarpa.</title>
        <authorList>
            <person name="Massaro I."/>
            <person name="Sinha N.R."/>
            <person name="Poethig S."/>
            <person name="Leichty A.R."/>
        </authorList>
    </citation>
    <scope>NUCLEOTIDE SEQUENCE</scope>
    <source>
        <strain evidence="22">Acra3RX</strain>
        <tissue evidence="22">Leaf</tissue>
    </source>
</reference>
<dbReference type="AlphaFoldDB" id="A0AAE1N9E8"/>
<dbReference type="Proteomes" id="UP001293593">
    <property type="component" value="Unassembled WGS sequence"/>
</dbReference>
<evidence type="ECO:0000256" key="18">
    <source>
        <dbReference type="ARBA" id="ARBA00048679"/>
    </source>
</evidence>
<dbReference type="InterPro" id="IPR011009">
    <property type="entry name" value="Kinase-like_dom_sf"/>
</dbReference>
<feature type="transmembrane region" description="Helical" evidence="19">
    <location>
        <begin position="593"/>
        <end position="618"/>
    </location>
</feature>
<keyword evidence="6" id="KW-0808">Transferase</keyword>
<protein>
    <recommendedName>
        <fullName evidence="2">non-specific serine/threonine protein kinase</fullName>
        <ecNumber evidence="2">2.7.11.1</ecNumber>
    </recommendedName>
</protein>
<evidence type="ECO:0000256" key="10">
    <source>
        <dbReference type="ARBA" id="ARBA00022741"/>
    </source>
</evidence>
<evidence type="ECO:0000256" key="16">
    <source>
        <dbReference type="ARBA" id="ARBA00023180"/>
    </source>
</evidence>
<keyword evidence="12" id="KW-0067">ATP-binding</keyword>
<evidence type="ECO:0000256" key="3">
    <source>
        <dbReference type="ARBA" id="ARBA00022527"/>
    </source>
</evidence>
<evidence type="ECO:0000256" key="14">
    <source>
        <dbReference type="ARBA" id="ARBA00023136"/>
    </source>
</evidence>
<keyword evidence="8 20" id="KW-0732">Signal</keyword>
<evidence type="ECO:0000256" key="20">
    <source>
        <dbReference type="SAM" id="SignalP"/>
    </source>
</evidence>
<comment type="catalytic activity">
    <reaction evidence="17">
        <text>L-threonyl-[protein] + ATP = O-phospho-L-threonyl-[protein] + ADP + H(+)</text>
        <dbReference type="Rhea" id="RHEA:46608"/>
        <dbReference type="Rhea" id="RHEA-COMP:11060"/>
        <dbReference type="Rhea" id="RHEA-COMP:11605"/>
        <dbReference type="ChEBI" id="CHEBI:15378"/>
        <dbReference type="ChEBI" id="CHEBI:30013"/>
        <dbReference type="ChEBI" id="CHEBI:30616"/>
        <dbReference type="ChEBI" id="CHEBI:61977"/>
        <dbReference type="ChEBI" id="CHEBI:456216"/>
        <dbReference type="EC" id="2.7.11.1"/>
    </reaction>
</comment>
<dbReference type="EMBL" id="JAWXYG010000001">
    <property type="protein sequence ID" value="KAK4285840.1"/>
    <property type="molecule type" value="Genomic_DNA"/>
</dbReference>
<dbReference type="Gene3D" id="2.60.120.430">
    <property type="entry name" value="Galactose-binding lectin"/>
    <property type="match status" value="1"/>
</dbReference>
<dbReference type="InterPro" id="IPR051824">
    <property type="entry name" value="LRR_Rcpt-Like_S/T_Kinase"/>
</dbReference>
<dbReference type="Gene3D" id="1.10.510.10">
    <property type="entry name" value="Transferase(Phosphotransferase) domain 1"/>
    <property type="match status" value="1"/>
</dbReference>
<keyword evidence="11" id="KW-0418">Kinase</keyword>
<dbReference type="SUPFAM" id="SSF52058">
    <property type="entry name" value="L domain-like"/>
    <property type="match status" value="1"/>
</dbReference>
<evidence type="ECO:0000256" key="6">
    <source>
        <dbReference type="ARBA" id="ARBA00022679"/>
    </source>
</evidence>
<dbReference type="PROSITE" id="PS50011">
    <property type="entry name" value="PROTEIN_KINASE_DOM"/>
    <property type="match status" value="1"/>
</dbReference>
<dbReference type="PANTHER" id="PTHR48006">
    <property type="entry name" value="LEUCINE-RICH REPEAT-CONTAINING PROTEIN DDB_G0281931-RELATED"/>
    <property type="match status" value="1"/>
</dbReference>
<keyword evidence="10" id="KW-0547">Nucleotide-binding</keyword>
<keyword evidence="15" id="KW-0675">Receptor</keyword>
<evidence type="ECO:0000259" key="21">
    <source>
        <dbReference type="PROSITE" id="PS50011"/>
    </source>
</evidence>
<comment type="catalytic activity">
    <reaction evidence="18">
        <text>L-seryl-[protein] + ATP = O-phospho-L-seryl-[protein] + ADP + H(+)</text>
        <dbReference type="Rhea" id="RHEA:17989"/>
        <dbReference type="Rhea" id="RHEA-COMP:9863"/>
        <dbReference type="Rhea" id="RHEA-COMP:11604"/>
        <dbReference type="ChEBI" id="CHEBI:15378"/>
        <dbReference type="ChEBI" id="CHEBI:29999"/>
        <dbReference type="ChEBI" id="CHEBI:30616"/>
        <dbReference type="ChEBI" id="CHEBI:83421"/>
        <dbReference type="ChEBI" id="CHEBI:456216"/>
        <dbReference type="EC" id="2.7.11.1"/>
    </reaction>
</comment>
<evidence type="ECO:0000256" key="2">
    <source>
        <dbReference type="ARBA" id="ARBA00012513"/>
    </source>
</evidence>
<dbReference type="PANTHER" id="PTHR48006:SF81">
    <property type="entry name" value="PROTEIN KINASE DOMAIN-CONTAINING PROTEIN"/>
    <property type="match status" value="1"/>
</dbReference>
<dbReference type="InterPro" id="IPR008271">
    <property type="entry name" value="Ser/Thr_kinase_AS"/>
</dbReference>
<sequence>MDKQFGILLLLFVCTTMALGSLVPEEGSSLVPEEVEALRDIGKRLGKKDWNFSVDPCSGLSGWNVNCSSGHITSIILREGSLQGSLPQELVRLPHLQNLILTRNYLTGTIPPLWGSMKLVTIILLANRLTGSIPTELANISTLQILNIGFNQFSGNLPPELGKLPQLQRLHLASNNFTGEIPATFAGLTKLTHFRISDNQFFGKIPDFIGNWKDLRILAIVGSGLSGPIPAGLSLLVNSVDLRISNLNGPDSKFPQLDNMKKLETVILRSCNIVGSLRLDFIENMPYLIALDLSFNKLSGEMPSSFPSQSQVKSLYLSGNMLSGPVPDWLMKSENNVDLSYNNFSISNSKTSLCEQQNVNLFANPLQGNKPGLIPCSRSCAKTFYSFRINCGGKEVYEGGKKYDEDRTEGKASQLFVSERSNWAFSNTGHFVDDDQRSTKSYIADANNNNKNNSELFMANTELYTTARLSPISLTYYGFCLKNGNYTVTLHFAEIMFTADNTFRSLGRRVFDVYIQGKLVQKDFNIAAEAGGAGKAVIKNYTVEVNNSDLEIRLYWAGKGTNSIPDRAVYGPLISAISVDADFAIPLESESHLPFGVVIAIVVVGAVLTVLGILWWICFSKKKSTPHQELKISDLQTSSFTLEQIMAATDNFDVTNKIGEGGFGPVYKGFLLDGTVIAVKQLSSKSRQGNREFLNEIGMISALQNPHLVKLYGCCVQGSQLLLVYEYMENNSLARALFGPENCRLNLDWSKRKNICIGIAKGLAFMHEESRLKIIHRDIKATNILLDRDLNPKISDFGLAKLYDEDNTHISTRIAGTRGYIAPEYAMHGYLTKKADIYSFGIVALEIISGKTNTTEQSEEECFYLRDWAHELKDGGNLTDLVDPRLLGVDNINTEEIMVMIDVALQCTENSPKLRPTMSKVLSILEGRTVVEEVVSDESEIIMDDDLTLESTKKEEADKDETWPINSSSHVSHTTYTSFSETNYVL</sequence>
<evidence type="ECO:0000256" key="9">
    <source>
        <dbReference type="ARBA" id="ARBA00022737"/>
    </source>
</evidence>
<keyword evidence="7 19" id="KW-0812">Transmembrane</keyword>
<dbReference type="Gene3D" id="3.30.200.20">
    <property type="entry name" value="Phosphorylase Kinase, domain 1"/>
    <property type="match status" value="1"/>
</dbReference>
<keyword evidence="13 19" id="KW-1133">Transmembrane helix</keyword>
<dbReference type="Pfam" id="PF13855">
    <property type="entry name" value="LRR_8"/>
    <property type="match status" value="1"/>
</dbReference>
<dbReference type="FunFam" id="3.80.10.10:FF:000383">
    <property type="entry name" value="Leucine-rich repeat receptor protein kinase EMS1"/>
    <property type="match status" value="1"/>
</dbReference>